<organism evidence="2 3">
    <name type="scientific">Trichinella britovi</name>
    <name type="common">Parasitic roundworm</name>
    <dbReference type="NCBI Taxonomy" id="45882"/>
    <lineage>
        <taxon>Eukaryota</taxon>
        <taxon>Metazoa</taxon>
        <taxon>Ecdysozoa</taxon>
        <taxon>Nematoda</taxon>
        <taxon>Enoplea</taxon>
        <taxon>Dorylaimia</taxon>
        <taxon>Trichinellida</taxon>
        <taxon>Trichinellidae</taxon>
        <taxon>Trichinella</taxon>
    </lineage>
</organism>
<evidence type="ECO:0000256" key="1">
    <source>
        <dbReference type="SAM" id="MobiDB-lite"/>
    </source>
</evidence>
<name>A0A0V1D0K2_TRIBR</name>
<evidence type="ECO:0000313" key="2">
    <source>
        <dbReference type="EMBL" id="KRY54985.1"/>
    </source>
</evidence>
<evidence type="ECO:0000313" key="3">
    <source>
        <dbReference type="Proteomes" id="UP000054653"/>
    </source>
</evidence>
<keyword evidence="3" id="KW-1185">Reference proteome</keyword>
<accession>A0A0V1D0K2</accession>
<feature type="compositionally biased region" description="Low complexity" evidence="1">
    <location>
        <begin position="165"/>
        <end position="178"/>
    </location>
</feature>
<proteinExistence type="predicted"/>
<sequence>MTPALRTAGFPQAPWHGPLLDRRHLLRVSADPMLRHDAGQLPFQSAQVLLLCHPEDDNVIEINEAGLPRQPPQRCLHQALKRLRGVAQSERHDAELEEPQGVENAVFSRSLSATSTCQYLDAKLSVRNHLAPASASNVTLRRFVCVSLRRALRRFVCDSRRRTEGSSPSSGPVLPLSSRDPQPVRLSPP</sequence>
<protein>
    <submittedName>
        <fullName evidence="2">Uncharacterized protein</fullName>
    </submittedName>
</protein>
<dbReference type="Proteomes" id="UP000054653">
    <property type="component" value="Unassembled WGS sequence"/>
</dbReference>
<reference evidence="2 3" key="1">
    <citation type="submission" date="2015-01" db="EMBL/GenBank/DDBJ databases">
        <title>Evolution of Trichinella species and genotypes.</title>
        <authorList>
            <person name="Korhonen P.K."/>
            <person name="Edoardo P."/>
            <person name="Giuseppe L.R."/>
            <person name="Gasser R.B."/>
        </authorList>
    </citation>
    <scope>NUCLEOTIDE SEQUENCE [LARGE SCALE GENOMIC DNA]</scope>
    <source>
        <strain evidence="2">ISS120</strain>
    </source>
</reference>
<comment type="caution">
    <text evidence="2">The sequence shown here is derived from an EMBL/GenBank/DDBJ whole genome shotgun (WGS) entry which is preliminary data.</text>
</comment>
<feature type="region of interest" description="Disordered" evidence="1">
    <location>
        <begin position="160"/>
        <end position="189"/>
    </location>
</feature>
<gene>
    <name evidence="2" type="ORF">T03_211</name>
</gene>
<dbReference type="AlphaFoldDB" id="A0A0V1D0K2"/>
<dbReference type="EMBL" id="JYDI01000061">
    <property type="protein sequence ID" value="KRY54985.1"/>
    <property type="molecule type" value="Genomic_DNA"/>
</dbReference>